<evidence type="ECO:0000313" key="2">
    <source>
        <dbReference type="Proteomes" id="UP001233271"/>
    </source>
</evidence>
<evidence type="ECO:0000313" key="1">
    <source>
        <dbReference type="EMBL" id="BEI91887.1"/>
    </source>
</evidence>
<gene>
    <name evidence="1" type="ORF">CcaverHIS019_0407070</name>
</gene>
<name>A0AA48L4N6_9TREE</name>
<dbReference type="GeneID" id="85495757"/>
<accession>A0AA48L4N6</accession>
<reference evidence="1" key="1">
    <citation type="journal article" date="2023" name="BMC Genomics">
        <title>Chromosome-level genome assemblies of Cutaneotrichosporon spp. (Trichosporonales, Basidiomycota) reveal imbalanced evolution between nucleotide sequences and chromosome synteny.</title>
        <authorList>
            <person name="Kobayashi Y."/>
            <person name="Kayamori A."/>
            <person name="Aoki K."/>
            <person name="Shiwa Y."/>
            <person name="Matsutani M."/>
            <person name="Fujita N."/>
            <person name="Sugita T."/>
            <person name="Iwasaki W."/>
            <person name="Tanaka N."/>
            <person name="Takashima M."/>
        </authorList>
    </citation>
    <scope>NUCLEOTIDE SEQUENCE</scope>
    <source>
        <strain evidence="1">HIS019</strain>
    </source>
</reference>
<dbReference type="EMBL" id="AP028215">
    <property type="protein sequence ID" value="BEI91887.1"/>
    <property type="molecule type" value="Genomic_DNA"/>
</dbReference>
<dbReference type="Proteomes" id="UP001233271">
    <property type="component" value="Chromosome 4"/>
</dbReference>
<keyword evidence="2" id="KW-1185">Reference proteome</keyword>
<protein>
    <submittedName>
        <fullName evidence="1">Uncharacterized protein</fullName>
    </submittedName>
</protein>
<dbReference type="AlphaFoldDB" id="A0AA48L4N6"/>
<sequence>MCGLPSVRRRPDAATCGSVAETRWLLHSSRAPERIDSCFARRRSQQASMRFENNLTLSFQNVPARLCAKPRTEAAFPSMQTTSRTPQTQKMITRLKALSKRAAHPVIKARVERANSTPKLAQYLVAVPFRSGVTCRL</sequence>
<organism evidence="1 2">
    <name type="scientific">Cutaneotrichosporon cavernicola</name>
    <dbReference type="NCBI Taxonomy" id="279322"/>
    <lineage>
        <taxon>Eukaryota</taxon>
        <taxon>Fungi</taxon>
        <taxon>Dikarya</taxon>
        <taxon>Basidiomycota</taxon>
        <taxon>Agaricomycotina</taxon>
        <taxon>Tremellomycetes</taxon>
        <taxon>Trichosporonales</taxon>
        <taxon>Trichosporonaceae</taxon>
        <taxon>Cutaneotrichosporon</taxon>
    </lineage>
</organism>
<proteinExistence type="predicted"/>
<dbReference type="RefSeq" id="XP_060457152.1">
    <property type="nucleotide sequence ID" value="XM_060600572.1"/>
</dbReference>
<dbReference type="KEGG" id="ccac:CcaHIS019_0407070"/>